<feature type="compositionally biased region" description="Polar residues" evidence="1">
    <location>
        <begin position="247"/>
        <end position="259"/>
    </location>
</feature>
<dbReference type="SUPFAM" id="SSF48726">
    <property type="entry name" value="Immunoglobulin"/>
    <property type="match status" value="1"/>
</dbReference>
<feature type="domain" description="Ig-like" evidence="4">
    <location>
        <begin position="44"/>
        <end position="133"/>
    </location>
</feature>
<evidence type="ECO:0000259" key="4">
    <source>
        <dbReference type="PROSITE" id="PS50835"/>
    </source>
</evidence>
<dbReference type="PROSITE" id="PS50835">
    <property type="entry name" value="IG_LIKE"/>
    <property type="match status" value="1"/>
</dbReference>
<proteinExistence type="predicted"/>
<organism evidence="5 6">
    <name type="scientific">Megalops atlanticus</name>
    <name type="common">Tarpon</name>
    <name type="synonym">Clupea gigantea</name>
    <dbReference type="NCBI Taxonomy" id="7932"/>
    <lineage>
        <taxon>Eukaryota</taxon>
        <taxon>Metazoa</taxon>
        <taxon>Chordata</taxon>
        <taxon>Craniata</taxon>
        <taxon>Vertebrata</taxon>
        <taxon>Euteleostomi</taxon>
        <taxon>Actinopterygii</taxon>
        <taxon>Neopterygii</taxon>
        <taxon>Teleostei</taxon>
        <taxon>Elopiformes</taxon>
        <taxon>Megalopidae</taxon>
        <taxon>Megalops</taxon>
    </lineage>
</organism>
<keyword evidence="2" id="KW-1133">Transmembrane helix</keyword>
<dbReference type="GO" id="GO:0002768">
    <property type="term" value="P:immune response-regulating cell surface receptor signaling pathway"/>
    <property type="evidence" value="ECO:0007669"/>
    <property type="project" value="InterPro"/>
</dbReference>
<dbReference type="AlphaFoldDB" id="A0A9D3PX24"/>
<evidence type="ECO:0000256" key="1">
    <source>
        <dbReference type="SAM" id="MobiDB-lite"/>
    </source>
</evidence>
<dbReference type="PANTHER" id="PTHR37996:SF1">
    <property type="entry name" value="B- AND T-LYMPHOCYTE ATTENUATOR"/>
    <property type="match status" value="1"/>
</dbReference>
<dbReference type="PANTHER" id="PTHR37996">
    <property type="entry name" value="B- AND T-LYMPHOCYTE ATTENUATOR"/>
    <property type="match status" value="1"/>
</dbReference>
<dbReference type="EMBL" id="JAFDVH010000012">
    <property type="protein sequence ID" value="KAG7467454.1"/>
    <property type="molecule type" value="Genomic_DNA"/>
</dbReference>
<keyword evidence="2" id="KW-0472">Membrane</keyword>
<keyword evidence="6" id="KW-1185">Reference proteome</keyword>
<keyword evidence="3" id="KW-0732">Signal</keyword>
<feature type="region of interest" description="Disordered" evidence="1">
    <location>
        <begin position="239"/>
        <end position="276"/>
    </location>
</feature>
<protein>
    <recommendedName>
        <fullName evidence="4">Ig-like domain-containing protein</fullName>
    </recommendedName>
</protein>
<sequence length="276" mass="30713">MVIFNALAGILITLVAAQLEGQKNECFMEVRVRRNTVWKAVTMETLRINCSVKHCGTTPAVTWCKMDNLSNCRPVEEKERIKIQWEDTEREDNAGFSFLHFTNTSLDDTGFYGCEITGKIGNMSSVSHKIKVSITTQNCRTEVSPCDPDTISSPPLQLYVTRKGGEVTQDCSHWVKQSTCDTCDTCDNDVLVLTLNIGRIILVTVLTAAITLLAVCWTLRFTGICCPRSPTQSLPIELASTDCPSRVPQQRAPSETEGTTEYPPIDRTSQEYDDCV</sequence>
<keyword evidence="2" id="KW-0812">Transmembrane</keyword>
<reference evidence="5" key="1">
    <citation type="submission" date="2021-01" db="EMBL/GenBank/DDBJ databases">
        <authorList>
            <person name="Zahm M."/>
            <person name="Roques C."/>
            <person name="Cabau C."/>
            <person name="Klopp C."/>
            <person name="Donnadieu C."/>
            <person name="Jouanno E."/>
            <person name="Lampietro C."/>
            <person name="Louis A."/>
            <person name="Herpin A."/>
            <person name="Echchiki A."/>
            <person name="Berthelot C."/>
            <person name="Parey E."/>
            <person name="Roest-Crollius H."/>
            <person name="Braasch I."/>
            <person name="Postlethwait J."/>
            <person name="Bobe J."/>
            <person name="Montfort J."/>
            <person name="Bouchez O."/>
            <person name="Begum T."/>
            <person name="Mejri S."/>
            <person name="Adams A."/>
            <person name="Chen W.-J."/>
            <person name="Guiguen Y."/>
        </authorList>
    </citation>
    <scope>NUCLEOTIDE SEQUENCE</scope>
    <source>
        <strain evidence="5">YG-15Mar2019-1</strain>
        <tissue evidence="5">Brain</tissue>
    </source>
</reference>
<dbReference type="GO" id="GO:0038023">
    <property type="term" value="F:signaling receptor activity"/>
    <property type="evidence" value="ECO:0007669"/>
    <property type="project" value="InterPro"/>
</dbReference>
<dbReference type="GO" id="GO:0005886">
    <property type="term" value="C:plasma membrane"/>
    <property type="evidence" value="ECO:0007669"/>
    <property type="project" value="InterPro"/>
</dbReference>
<dbReference type="InterPro" id="IPR039257">
    <property type="entry name" value="BTLA"/>
</dbReference>
<dbReference type="Gene3D" id="2.60.40.10">
    <property type="entry name" value="Immunoglobulins"/>
    <property type="match status" value="1"/>
</dbReference>
<evidence type="ECO:0000313" key="6">
    <source>
        <dbReference type="Proteomes" id="UP001046870"/>
    </source>
</evidence>
<feature type="transmembrane region" description="Helical" evidence="2">
    <location>
        <begin position="200"/>
        <end position="219"/>
    </location>
</feature>
<evidence type="ECO:0000256" key="2">
    <source>
        <dbReference type="SAM" id="Phobius"/>
    </source>
</evidence>
<dbReference type="OrthoDB" id="9947981at2759"/>
<evidence type="ECO:0000313" key="5">
    <source>
        <dbReference type="EMBL" id="KAG7467454.1"/>
    </source>
</evidence>
<dbReference type="Proteomes" id="UP001046870">
    <property type="component" value="Chromosome 12"/>
</dbReference>
<dbReference type="InterPro" id="IPR007110">
    <property type="entry name" value="Ig-like_dom"/>
</dbReference>
<name>A0A9D3PX24_MEGAT</name>
<accession>A0A9D3PX24</accession>
<dbReference type="InterPro" id="IPR013783">
    <property type="entry name" value="Ig-like_fold"/>
</dbReference>
<gene>
    <name evidence="5" type="ORF">MATL_G00153970</name>
</gene>
<comment type="caution">
    <text evidence="5">The sequence shown here is derived from an EMBL/GenBank/DDBJ whole genome shotgun (WGS) entry which is preliminary data.</text>
</comment>
<evidence type="ECO:0000256" key="3">
    <source>
        <dbReference type="SAM" id="SignalP"/>
    </source>
</evidence>
<dbReference type="InterPro" id="IPR036179">
    <property type="entry name" value="Ig-like_dom_sf"/>
</dbReference>
<feature type="signal peptide" evidence="3">
    <location>
        <begin position="1"/>
        <end position="17"/>
    </location>
</feature>
<feature type="chain" id="PRO_5039205251" description="Ig-like domain-containing protein" evidence="3">
    <location>
        <begin position="18"/>
        <end position="276"/>
    </location>
</feature>